<dbReference type="EMBL" id="AP018930">
    <property type="protein sequence ID" value="BBG27490.1"/>
    <property type="molecule type" value="Genomic_DNA"/>
</dbReference>
<reference evidence="2 3" key="2">
    <citation type="journal article" date="2020" name="Int. J. Syst. Evol. Microbiol.">
        <title>Sulfuracidifex tepidarius gen. nov., sp. nov. and transfer of Sulfolobus metallicus Huber and Stetter 1992 to the genus Sulfuracidifex as Sulfuracidifex metallicus comb. nov.</title>
        <authorList>
            <person name="Itoh T."/>
            <person name="Miura T."/>
            <person name="Sakai H.D."/>
            <person name="Kato S."/>
            <person name="Ohkuma M."/>
            <person name="Takashina T."/>
        </authorList>
    </citation>
    <scope>NUCLEOTIDE SEQUENCE</scope>
    <source>
        <strain evidence="1 3">IC-006</strain>
        <strain evidence="2">IC-007</strain>
    </source>
</reference>
<gene>
    <name evidence="1" type="ORF">IC006_2036</name>
    <name evidence="2" type="ORF">IC007_2044</name>
</gene>
<proteinExistence type="predicted"/>
<accession>A0A510DWV2</accession>
<protein>
    <submittedName>
        <fullName evidence="2">Uncharacterized protein</fullName>
    </submittedName>
</protein>
<name>A0A510E641_9CREN</name>
<dbReference type="KEGG" id="step:IC006_2036"/>
<dbReference type="Proteomes" id="UP000322983">
    <property type="component" value="Chromosome"/>
</dbReference>
<dbReference type="AlphaFoldDB" id="A0A510E641"/>
<sequence>MREFKSRLNRMSALQYTEVNDPYFYQRDRKGLTLTELRQLT</sequence>
<accession>A0A510E641</accession>
<evidence type="ECO:0000313" key="1">
    <source>
        <dbReference type="EMBL" id="BBG24702.1"/>
    </source>
</evidence>
<organism evidence="2 4">
    <name type="scientific">Sulfuracidifex tepidarius</name>
    <dbReference type="NCBI Taxonomy" id="1294262"/>
    <lineage>
        <taxon>Archaea</taxon>
        <taxon>Thermoproteota</taxon>
        <taxon>Thermoprotei</taxon>
        <taxon>Sulfolobales</taxon>
        <taxon>Sulfolobaceae</taxon>
        <taxon>Sulfuracidifex</taxon>
    </lineage>
</organism>
<evidence type="ECO:0000313" key="3">
    <source>
        <dbReference type="Proteomes" id="UP000322983"/>
    </source>
</evidence>
<evidence type="ECO:0000313" key="2">
    <source>
        <dbReference type="EMBL" id="BBG27490.1"/>
    </source>
</evidence>
<reference evidence="4" key="1">
    <citation type="submission" date="2018-09" db="EMBL/GenBank/DDBJ databases">
        <title>Complete Genome Sequencing of Sulfolobus sp. JCM 16834.</title>
        <authorList>
            <person name="Kato S."/>
            <person name="Itoh T."/>
            <person name="Ohkuma M."/>
        </authorList>
    </citation>
    <scope>NUCLEOTIDE SEQUENCE [LARGE SCALE GENOMIC DNA]</scope>
    <source>
        <strain evidence="4">IC-007</strain>
    </source>
</reference>
<keyword evidence="3" id="KW-1185">Reference proteome</keyword>
<evidence type="ECO:0000313" key="4">
    <source>
        <dbReference type="Proteomes" id="UP000325030"/>
    </source>
</evidence>
<dbReference type="EMBL" id="AP018929">
    <property type="protein sequence ID" value="BBG24702.1"/>
    <property type="molecule type" value="Genomic_DNA"/>
</dbReference>
<dbReference type="Proteomes" id="UP000325030">
    <property type="component" value="Chromosome"/>
</dbReference>